<dbReference type="Proteomes" id="UP000267289">
    <property type="component" value="Unassembled WGS sequence"/>
</dbReference>
<gene>
    <name evidence="6" type="ORF">LAUMK13_03509</name>
</gene>
<dbReference type="EMBL" id="UPHQ01000183">
    <property type="protein sequence ID" value="VBA41329.1"/>
    <property type="molecule type" value="Genomic_DNA"/>
</dbReference>
<dbReference type="InterPro" id="IPR002401">
    <property type="entry name" value="Cyt_P450_E_grp-I"/>
</dbReference>
<keyword evidence="3 4" id="KW-0349">Heme</keyword>
<reference evidence="6 7" key="1">
    <citation type="submission" date="2018-09" db="EMBL/GenBank/DDBJ databases">
        <authorList>
            <person name="Tagini F."/>
        </authorList>
    </citation>
    <scope>NUCLEOTIDE SEQUENCE [LARGE SCALE GENOMIC DNA]</scope>
    <source>
        <strain evidence="6 7">MK13</strain>
    </source>
</reference>
<dbReference type="Gene3D" id="1.10.630.10">
    <property type="entry name" value="Cytochrome P450"/>
    <property type="match status" value="1"/>
</dbReference>
<proteinExistence type="inferred from homology"/>
<dbReference type="GO" id="GO:0016705">
    <property type="term" value="F:oxidoreductase activity, acting on paired donors, with incorporation or reduction of molecular oxygen"/>
    <property type="evidence" value="ECO:0007669"/>
    <property type="project" value="InterPro"/>
</dbReference>
<dbReference type="PROSITE" id="PS00086">
    <property type="entry name" value="CYTOCHROME_P450"/>
    <property type="match status" value="1"/>
</dbReference>
<dbReference type="OrthoDB" id="9764248at2"/>
<keyword evidence="7" id="KW-1185">Reference proteome</keyword>
<keyword evidence="4" id="KW-0503">Monooxygenase</keyword>
<feature type="region of interest" description="Disordered" evidence="5">
    <location>
        <begin position="35"/>
        <end position="57"/>
    </location>
</feature>
<evidence type="ECO:0000256" key="4">
    <source>
        <dbReference type="RuleBase" id="RU000461"/>
    </source>
</evidence>
<comment type="cofactor">
    <cofactor evidence="1 3">
        <name>heme</name>
        <dbReference type="ChEBI" id="CHEBI:30413"/>
    </cofactor>
</comment>
<dbReference type="Pfam" id="PF00067">
    <property type="entry name" value="p450"/>
    <property type="match status" value="1"/>
</dbReference>
<dbReference type="PRINTS" id="PR00385">
    <property type="entry name" value="P450"/>
</dbReference>
<dbReference type="EC" id="1.14.-.-" evidence="6"/>
<evidence type="ECO:0000256" key="5">
    <source>
        <dbReference type="SAM" id="MobiDB-lite"/>
    </source>
</evidence>
<dbReference type="InterPro" id="IPR001128">
    <property type="entry name" value="Cyt_P450"/>
</dbReference>
<keyword evidence="3 4" id="KW-0479">Metal-binding</keyword>
<feature type="binding site" description="axial binding residue" evidence="3">
    <location>
        <position position="438"/>
    </location>
    <ligand>
        <name>heme</name>
        <dbReference type="ChEBI" id="CHEBI:30413"/>
    </ligand>
    <ligandPart>
        <name>Fe</name>
        <dbReference type="ChEBI" id="CHEBI:18248"/>
    </ligandPart>
</feature>
<keyword evidence="3 4" id="KW-0408">Iron</keyword>
<dbReference type="PANTHER" id="PTHR24305:SF166">
    <property type="entry name" value="CYTOCHROME P450 12A4, MITOCHONDRIAL-RELATED"/>
    <property type="match status" value="1"/>
</dbReference>
<dbReference type="PANTHER" id="PTHR24305">
    <property type="entry name" value="CYTOCHROME P450"/>
    <property type="match status" value="1"/>
</dbReference>
<dbReference type="InterPro" id="IPR017972">
    <property type="entry name" value="Cyt_P450_CS"/>
</dbReference>
<name>A0A498Q8M9_9MYCO</name>
<protein>
    <submittedName>
        <fullName evidence="6">Cytochrome P450 132</fullName>
        <ecNumber evidence="6">1.14.-.-</ecNumber>
    </submittedName>
</protein>
<dbReference type="GO" id="GO:0020037">
    <property type="term" value="F:heme binding"/>
    <property type="evidence" value="ECO:0007669"/>
    <property type="project" value="InterPro"/>
</dbReference>
<dbReference type="GO" id="GO:0005506">
    <property type="term" value="F:iron ion binding"/>
    <property type="evidence" value="ECO:0007669"/>
    <property type="project" value="InterPro"/>
</dbReference>
<dbReference type="GO" id="GO:0004497">
    <property type="term" value="F:monooxygenase activity"/>
    <property type="evidence" value="ECO:0007669"/>
    <property type="project" value="UniProtKB-KW"/>
</dbReference>
<comment type="similarity">
    <text evidence="2 4">Belongs to the cytochrome P450 family.</text>
</comment>
<dbReference type="RefSeq" id="WP_082274405.1">
    <property type="nucleotide sequence ID" value="NZ_UPHQ01000183.1"/>
</dbReference>
<dbReference type="InterPro" id="IPR050121">
    <property type="entry name" value="Cytochrome_P450_monoxygenase"/>
</dbReference>
<keyword evidence="4 6" id="KW-0560">Oxidoreductase</keyword>
<accession>A0A498Q8M9</accession>
<dbReference type="PRINTS" id="PR00463">
    <property type="entry name" value="EP450I"/>
</dbReference>
<evidence type="ECO:0000313" key="6">
    <source>
        <dbReference type="EMBL" id="VBA41329.1"/>
    </source>
</evidence>
<sequence>MTAATSTTAAAAKTATQRDVYWLTRNPVGCARQALRARRGSQGPQAAPRPPGPRGRPFVGVLPELKSDPFGYVQQLGKTYGDVYRLPLPLYDVVVLNHPDHVRHVMSHRDGEYSLIGPAAGAARKVLGASMQMMEGREFRRRRKPLAPMMGRQQLSRVAATVADEFANRLTRWERFAQTGESIDLQHEINGVVIPAFMRAMFTMGLSDAELHRLDVDVRTLMQSASSPLLLGAAPRVLPGDGNPVQAWLRMRRWVKRRVEERLADSRSYDDLLQILLDARYEDGTPISRRDVITEAIMLIGGGYETVVAALAWTLALLPQNPQAQQRLYDEVDQLGEALPSYADLDRLEWAKACFDEGQRLQGLLLQPRFAMIDDVIGGYRIRRGTLIGLPIYALQRDPRWWGPDADRYEPIRFYDKDIVAARPNLAFMPFGAGPHRCFGAAMGYLEAQFFLAQVHQRFRIRIPAGWAPEHDPALPWPVKGGVPAVVTKVPVAAERI</sequence>
<dbReference type="InterPro" id="IPR036396">
    <property type="entry name" value="Cyt_P450_sf"/>
</dbReference>
<dbReference type="AlphaFoldDB" id="A0A498Q8M9"/>
<organism evidence="6 7">
    <name type="scientific">Mycobacterium innocens</name>
    <dbReference type="NCBI Taxonomy" id="2341083"/>
    <lineage>
        <taxon>Bacteria</taxon>
        <taxon>Bacillati</taxon>
        <taxon>Actinomycetota</taxon>
        <taxon>Actinomycetes</taxon>
        <taxon>Mycobacteriales</taxon>
        <taxon>Mycobacteriaceae</taxon>
        <taxon>Mycobacterium</taxon>
    </lineage>
</organism>
<dbReference type="SUPFAM" id="SSF48264">
    <property type="entry name" value="Cytochrome P450"/>
    <property type="match status" value="1"/>
</dbReference>
<evidence type="ECO:0000313" key="7">
    <source>
        <dbReference type="Proteomes" id="UP000267289"/>
    </source>
</evidence>
<evidence type="ECO:0000256" key="2">
    <source>
        <dbReference type="ARBA" id="ARBA00010617"/>
    </source>
</evidence>
<evidence type="ECO:0000256" key="3">
    <source>
        <dbReference type="PIRSR" id="PIRSR602401-1"/>
    </source>
</evidence>
<evidence type="ECO:0000256" key="1">
    <source>
        <dbReference type="ARBA" id="ARBA00001971"/>
    </source>
</evidence>